<dbReference type="OrthoDB" id="749011at2759"/>
<proteinExistence type="predicted"/>
<dbReference type="AlphaFoldDB" id="A0A2V0P4E7"/>
<evidence type="ECO:0000256" key="2">
    <source>
        <dbReference type="ARBA" id="ARBA00022771"/>
    </source>
</evidence>
<dbReference type="InterPro" id="IPR057444">
    <property type="entry name" value="Znf-CCCH_AtC3H23-like"/>
</dbReference>
<evidence type="ECO:0000313" key="7">
    <source>
        <dbReference type="EMBL" id="GBF94726.1"/>
    </source>
</evidence>
<evidence type="ECO:0000256" key="4">
    <source>
        <dbReference type="ARBA" id="ARBA00023125"/>
    </source>
</evidence>
<reference evidence="7 8" key="1">
    <citation type="journal article" date="2018" name="Sci. Rep.">
        <title>Raphidocelis subcapitata (=Pseudokirchneriella subcapitata) provides an insight into genome evolution and environmental adaptations in the Sphaeropleales.</title>
        <authorList>
            <person name="Suzuki S."/>
            <person name="Yamaguchi H."/>
            <person name="Nakajima N."/>
            <person name="Kawachi M."/>
        </authorList>
    </citation>
    <scope>NUCLEOTIDE SEQUENCE [LARGE SCALE GENOMIC DNA]</scope>
    <source>
        <strain evidence="7 8">NIES-35</strain>
    </source>
</reference>
<evidence type="ECO:0000256" key="5">
    <source>
        <dbReference type="PROSITE-ProRule" id="PRU00723"/>
    </source>
</evidence>
<keyword evidence="4" id="KW-0238">DNA-binding</keyword>
<evidence type="ECO:0000256" key="1">
    <source>
        <dbReference type="ARBA" id="ARBA00022723"/>
    </source>
</evidence>
<keyword evidence="8" id="KW-1185">Reference proteome</keyword>
<keyword evidence="3 5" id="KW-0862">Zinc</keyword>
<organism evidence="7 8">
    <name type="scientific">Raphidocelis subcapitata</name>
    <dbReference type="NCBI Taxonomy" id="307507"/>
    <lineage>
        <taxon>Eukaryota</taxon>
        <taxon>Viridiplantae</taxon>
        <taxon>Chlorophyta</taxon>
        <taxon>core chlorophytes</taxon>
        <taxon>Chlorophyceae</taxon>
        <taxon>CS clade</taxon>
        <taxon>Sphaeropleales</taxon>
        <taxon>Selenastraceae</taxon>
        <taxon>Raphidocelis</taxon>
    </lineage>
</organism>
<dbReference type="FunCoup" id="A0A2V0P4E7">
    <property type="interactions" value="371"/>
</dbReference>
<evidence type="ECO:0000259" key="6">
    <source>
        <dbReference type="PROSITE" id="PS50103"/>
    </source>
</evidence>
<dbReference type="Pfam" id="PF25512">
    <property type="entry name" value="zf-CCCH_AtC3H23"/>
    <property type="match status" value="1"/>
</dbReference>
<dbReference type="PROSITE" id="PS50103">
    <property type="entry name" value="ZF_C3H1"/>
    <property type="match status" value="1"/>
</dbReference>
<accession>A0A2V0P4E7</accession>
<name>A0A2V0P4E7_9CHLO</name>
<sequence>MAPSEPAGSGRAARRGGDGAAHAAVMDADIYRTDAFRMNAFKVLSCSNRAAHDWRVALAGKGCPFAHPGEHARRRPLDKFKYGSEMCPFARAGKPCPSGDGCAYSHHCFESYLHPDRYRTQMCCDGDTCSRPVCFFAHSLAELRVPQAQAAGTWPPQQVQSAPLSQGRLGRTASPAGSVLSSLCNAAGAAGSPGGSHIASGPGRGSLDAGGSFSDLSGAFGLPPMSLSSPLLLGGAGGAAAAAAAGCQGAGMVLPLPPAGACAAPPLPCPADALQALVFEAQAGSRAAAAAYAAALEADAAANEAVGRAVDFASRLAAAGGGSPPLAGSPRSAGAAAGLLHLPHAGGAAWDGAAAPPPLLLPAGSGSGSMPLVYSGTGPAGSVLLMSSPSMLLAGTELPMQLRNAW</sequence>
<gene>
    <name evidence="7" type="ORF">Rsub_07609</name>
</gene>
<evidence type="ECO:0000313" key="8">
    <source>
        <dbReference type="Proteomes" id="UP000247498"/>
    </source>
</evidence>
<dbReference type="PANTHER" id="PTHR14493:SF50">
    <property type="entry name" value="RING FINGER PROTEIN UNKEMPT"/>
    <property type="match status" value="1"/>
</dbReference>
<protein>
    <recommendedName>
        <fullName evidence="6">C3H1-type domain-containing protein</fullName>
    </recommendedName>
</protein>
<comment type="caution">
    <text evidence="7">The sequence shown here is derived from an EMBL/GenBank/DDBJ whole genome shotgun (WGS) entry which is preliminary data.</text>
</comment>
<dbReference type="InParanoid" id="A0A2V0P4E7"/>
<keyword evidence="1 5" id="KW-0479">Metal-binding</keyword>
<dbReference type="GO" id="GO:0008270">
    <property type="term" value="F:zinc ion binding"/>
    <property type="evidence" value="ECO:0007669"/>
    <property type="project" value="UniProtKB-KW"/>
</dbReference>
<keyword evidence="2 5" id="KW-0863">Zinc-finger</keyword>
<feature type="domain" description="C3H1-type" evidence="6">
    <location>
        <begin position="81"/>
        <end position="109"/>
    </location>
</feature>
<dbReference type="GO" id="GO:0003677">
    <property type="term" value="F:DNA binding"/>
    <property type="evidence" value="ECO:0007669"/>
    <property type="project" value="UniProtKB-KW"/>
</dbReference>
<evidence type="ECO:0000256" key="3">
    <source>
        <dbReference type="ARBA" id="ARBA00022833"/>
    </source>
</evidence>
<dbReference type="InterPro" id="IPR000571">
    <property type="entry name" value="Znf_CCCH"/>
</dbReference>
<dbReference type="Proteomes" id="UP000247498">
    <property type="component" value="Unassembled WGS sequence"/>
</dbReference>
<dbReference type="EMBL" id="BDRX01000055">
    <property type="protein sequence ID" value="GBF94726.1"/>
    <property type="molecule type" value="Genomic_DNA"/>
</dbReference>
<dbReference type="PANTHER" id="PTHR14493">
    <property type="entry name" value="UNKEMPT FAMILY MEMBER"/>
    <property type="match status" value="1"/>
</dbReference>
<feature type="zinc finger region" description="C3H1-type" evidence="5">
    <location>
        <begin position="81"/>
        <end position="109"/>
    </location>
</feature>
<dbReference type="InterPro" id="IPR045234">
    <property type="entry name" value="Unkempt-like"/>
</dbReference>